<dbReference type="PANTHER" id="PTHR12159:SF9">
    <property type="entry name" value="G_T MISMATCH-SPECIFIC THYMINE DNA GLYCOSYLASE"/>
    <property type="match status" value="1"/>
</dbReference>
<keyword evidence="1" id="KW-0227">DNA damage</keyword>
<dbReference type="InterPro" id="IPR015637">
    <property type="entry name" value="MUG/TDG"/>
</dbReference>
<feature type="domain" description="Uracil-DNA glycosylase-like" evidence="4">
    <location>
        <begin position="6"/>
        <end position="149"/>
    </location>
</feature>
<evidence type="ECO:0000256" key="2">
    <source>
        <dbReference type="ARBA" id="ARBA00022801"/>
    </source>
</evidence>
<dbReference type="RefSeq" id="WP_037255809.1">
    <property type="nucleotide sequence ID" value="NZ_NRRE01000030.1"/>
</dbReference>
<dbReference type="SUPFAM" id="SSF52141">
    <property type="entry name" value="Uracil-DNA glycosylase-like"/>
    <property type="match status" value="1"/>
</dbReference>
<dbReference type="CDD" id="cd10028">
    <property type="entry name" value="UDG-F2_TDG_MUG"/>
    <property type="match status" value="1"/>
</dbReference>
<dbReference type="Proteomes" id="UP000778970">
    <property type="component" value="Unassembled WGS sequence"/>
</dbReference>
<reference evidence="5" key="1">
    <citation type="submission" date="2017-08" db="EMBL/GenBank/DDBJ databases">
        <authorList>
            <person name="Imhoff J.F."/>
            <person name="Rahn T."/>
            <person name="Kuenzel S."/>
            <person name="Neulinger S.C."/>
        </authorList>
    </citation>
    <scope>NUCLEOTIDE SEQUENCE</scope>
    <source>
        <strain evidence="5">DSM 9154</strain>
    </source>
</reference>
<evidence type="ECO:0000256" key="3">
    <source>
        <dbReference type="ARBA" id="ARBA00023204"/>
    </source>
</evidence>
<name>A0A934QLK8_9PROT</name>
<keyword evidence="2" id="KW-0378">Hydrolase</keyword>
<accession>A0A934QLK8</accession>
<evidence type="ECO:0000259" key="4">
    <source>
        <dbReference type="Pfam" id="PF03167"/>
    </source>
</evidence>
<dbReference type="EMBL" id="NRRE01000030">
    <property type="protein sequence ID" value="MBK1698754.1"/>
    <property type="molecule type" value="Genomic_DNA"/>
</dbReference>
<dbReference type="AlphaFoldDB" id="A0A934QLK8"/>
<evidence type="ECO:0000256" key="1">
    <source>
        <dbReference type="ARBA" id="ARBA00022763"/>
    </source>
</evidence>
<proteinExistence type="predicted"/>
<dbReference type="InterPro" id="IPR005122">
    <property type="entry name" value="Uracil-DNA_glycosylase-like"/>
</dbReference>
<protein>
    <submittedName>
        <fullName evidence="5">Mismatch-specific DNA-glycosylase</fullName>
    </submittedName>
</protein>
<sequence length="174" mass="18311">MSILPDILAPGLDVVFCGSAAGAVSARVGAYYAGPGNRFWPTLTRVGLTPVELPPERFRELPNYGLGLTDLCQTASGADAALPAGGDDPAALAAKMRRYTPRVLAFVGKRPAKVFLGSRQVVTGRQPESPFPDIDVFVLPSPSGAARGSWDLAPWQELAAHVGRHRSHPAGDTP</sequence>
<keyword evidence="3" id="KW-0234">DNA repair</keyword>
<dbReference type="GO" id="GO:0006285">
    <property type="term" value="P:base-excision repair, AP site formation"/>
    <property type="evidence" value="ECO:0007669"/>
    <property type="project" value="InterPro"/>
</dbReference>
<gene>
    <name evidence="5" type="ORF">CKO21_16030</name>
</gene>
<dbReference type="Gene3D" id="3.40.470.10">
    <property type="entry name" value="Uracil-DNA glycosylase-like domain"/>
    <property type="match status" value="1"/>
</dbReference>
<dbReference type="GO" id="GO:0008263">
    <property type="term" value="F:pyrimidine-specific mismatch base pair DNA N-glycosylase activity"/>
    <property type="evidence" value="ECO:0007669"/>
    <property type="project" value="TreeGrafter"/>
</dbReference>
<evidence type="ECO:0000313" key="5">
    <source>
        <dbReference type="EMBL" id="MBK1698754.1"/>
    </source>
</evidence>
<dbReference type="InterPro" id="IPR036895">
    <property type="entry name" value="Uracil-DNA_glycosylase-like_sf"/>
</dbReference>
<dbReference type="GO" id="GO:0004844">
    <property type="term" value="F:uracil DNA N-glycosylase activity"/>
    <property type="evidence" value="ECO:0007669"/>
    <property type="project" value="TreeGrafter"/>
</dbReference>
<evidence type="ECO:0000313" key="6">
    <source>
        <dbReference type="Proteomes" id="UP000778970"/>
    </source>
</evidence>
<comment type="caution">
    <text evidence="5">The sequence shown here is derived from an EMBL/GenBank/DDBJ whole genome shotgun (WGS) entry which is preliminary data.</text>
</comment>
<reference evidence="5" key="2">
    <citation type="journal article" date="2020" name="Microorganisms">
        <title>Osmotic Adaptation and Compatible Solute Biosynthesis of Phototrophic Bacteria as Revealed from Genome Analyses.</title>
        <authorList>
            <person name="Imhoff J.F."/>
            <person name="Rahn T."/>
            <person name="Kunzel S."/>
            <person name="Keller A."/>
            <person name="Neulinger S.C."/>
        </authorList>
    </citation>
    <scope>NUCLEOTIDE SEQUENCE</scope>
    <source>
        <strain evidence="5">DSM 9154</strain>
    </source>
</reference>
<organism evidence="5 6">
    <name type="scientific">Rhodovibrio salinarum</name>
    <dbReference type="NCBI Taxonomy" id="1087"/>
    <lineage>
        <taxon>Bacteria</taxon>
        <taxon>Pseudomonadati</taxon>
        <taxon>Pseudomonadota</taxon>
        <taxon>Alphaproteobacteria</taxon>
        <taxon>Rhodospirillales</taxon>
        <taxon>Rhodovibrionaceae</taxon>
        <taxon>Rhodovibrio</taxon>
    </lineage>
</organism>
<dbReference type="Pfam" id="PF03167">
    <property type="entry name" value="UDG"/>
    <property type="match status" value="1"/>
</dbReference>
<dbReference type="PANTHER" id="PTHR12159">
    <property type="entry name" value="G/T AND G/U MISMATCH-SPECIFIC DNA GLYCOSYLASE"/>
    <property type="match status" value="1"/>
</dbReference>
<keyword evidence="6" id="KW-1185">Reference proteome</keyword>